<dbReference type="GO" id="GO:0005829">
    <property type="term" value="C:cytosol"/>
    <property type="evidence" value="ECO:0007669"/>
    <property type="project" value="TreeGrafter"/>
</dbReference>
<dbReference type="InterPro" id="IPR001441">
    <property type="entry name" value="UPP_synth-like"/>
</dbReference>
<dbReference type="PROSITE" id="PS01066">
    <property type="entry name" value="UPP_SYNTHASE"/>
    <property type="match status" value="1"/>
</dbReference>
<protein>
    <recommendedName>
        <fullName evidence="4">Undecaprenyl diphosphate synthase</fullName>
    </recommendedName>
</protein>
<dbReference type="AlphaFoldDB" id="A0A381RSK8"/>
<dbReference type="InterPro" id="IPR018520">
    <property type="entry name" value="UPP_synth-like_CS"/>
</dbReference>
<dbReference type="InterPro" id="IPR036424">
    <property type="entry name" value="UPP_synth-like_sf"/>
</dbReference>
<proteinExistence type="inferred from homology"/>
<reference evidence="3" key="1">
    <citation type="submission" date="2018-05" db="EMBL/GenBank/DDBJ databases">
        <authorList>
            <person name="Lanie J.A."/>
            <person name="Ng W.-L."/>
            <person name="Kazmierczak K.M."/>
            <person name="Andrzejewski T.M."/>
            <person name="Davidsen T.M."/>
            <person name="Wayne K.J."/>
            <person name="Tettelin H."/>
            <person name="Glass J.I."/>
            <person name="Rusch D."/>
            <person name="Podicherti R."/>
            <person name="Tsui H.-C.T."/>
            <person name="Winkler M.E."/>
        </authorList>
    </citation>
    <scope>NUCLEOTIDE SEQUENCE</scope>
</reference>
<comment type="cofactor">
    <cofactor evidence="1">
        <name>Mg(2+)</name>
        <dbReference type="ChEBI" id="CHEBI:18420"/>
    </cofactor>
</comment>
<gene>
    <name evidence="3" type="ORF">METZ01_LOCUS45761</name>
</gene>
<keyword evidence="2" id="KW-0808">Transferase</keyword>
<name>A0A381RSK8_9ZZZZ</name>
<dbReference type="NCBIfam" id="TIGR00055">
    <property type="entry name" value="uppS"/>
    <property type="match status" value="1"/>
</dbReference>
<evidence type="ECO:0000256" key="1">
    <source>
        <dbReference type="ARBA" id="ARBA00001946"/>
    </source>
</evidence>
<dbReference type="GO" id="GO:0016094">
    <property type="term" value="P:polyprenol biosynthetic process"/>
    <property type="evidence" value="ECO:0007669"/>
    <property type="project" value="TreeGrafter"/>
</dbReference>
<accession>A0A381RSK8</accession>
<dbReference type="Gene3D" id="3.40.1180.10">
    <property type="entry name" value="Decaprenyl diphosphate synthase-like"/>
    <property type="match status" value="1"/>
</dbReference>
<evidence type="ECO:0008006" key="4">
    <source>
        <dbReference type="Google" id="ProtNLM"/>
    </source>
</evidence>
<dbReference type="GO" id="GO:0000287">
    <property type="term" value="F:magnesium ion binding"/>
    <property type="evidence" value="ECO:0007669"/>
    <property type="project" value="TreeGrafter"/>
</dbReference>
<evidence type="ECO:0000313" key="3">
    <source>
        <dbReference type="EMBL" id="SUZ92907.1"/>
    </source>
</evidence>
<dbReference type="PANTHER" id="PTHR10291">
    <property type="entry name" value="DEHYDRODOLICHYL DIPHOSPHATE SYNTHASE FAMILY MEMBER"/>
    <property type="match status" value="1"/>
</dbReference>
<dbReference type="SUPFAM" id="SSF64005">
    <property type="entry name" value="Undecaprenyl diphosphate synthase"/>
    <property type="match status" value="1"/>
</dbReference>
<dbReference type="GO" id="GO:0008834">
    <property type="term" value="F:ditrans,polycis-undecaprenyl-diphosphate synthase [(2E,6E)-farnesyl-diphosphate specific] activity"/>
    <property type="evidence" value="ECO:0007669"/>
    <property type="project" value="TreeGrafter"/>
</dbReference>
<organism evidence="3">
    <name type="scientific">marine metagenome</name>
    <dbReference type="NCBI Taxonomy" id="408172"/>
    <lineage>
        <taxon>unclassified sequences</taxon>
        <taxon>metagenomes</taxon>
        <taxon>ecological metagenomes</taxon>
    </lineage>
</organism>
<evidence type="ECO:0000256" key="2">
    <source>
        <dbReference type="ARBA" id="ARBA00022679"/>
    </source>
</evidence>
<dbReference type="EMBL" id="UINC01002100">
    <property type="protein sequence ID" value="SUZ92907.1"/>
    <property type="molecule type" value="Genomic_DNA"/>
</dbReference>
<dbReference type="HAMAP" id="MF_01139">
    <property type="entry name" value="ISPT"/>
    <property type="match status" value="1"/>
</dbReference>
<sequence length="246" mass="28316">MSEPQISLTQSSSVVPRHVAIIMDGNHRWAKRRLLPGAAGHQAGARNVRYVAELCADLGVEYLTLFAFSTENWNRPQKEIDLLMRLMGGMLENDVEELHAKGVRLRIIGDRSRFSAKIQLLMARAEQITRLNDRLYLTIAANYGGRWDIAGAAREMALAVKRGELDPDSVDEYTFENYLSMRDLPQPDLCIRTGGDHRISNFLLWDLAYTELYFTDAYWPEFDEVHLESAFSDYQGRQRRYGRRNK</sequence>
<dbReference type="PANTHER" id="PTHR10291:SF0">
    <property type="entry name" value="DEHYDRODOLICHYL DIPHOSPHATE SYNTHASE 2"/>
    <property type="match status" value="1"/>
</dbReference>
<dbReference type="Pfam" id="PF01255">
    <property type="entry name" value="Prenyltransf"/>
    <property type="match status" value="1"/>
</dbReference>
<dbReference type="FunFam" id="3.40.1180.10:FF:000001">
    <property type="entry name" value="(2E,6E)-farnesyl-diphosphate-specific ditrans,polycis-undecaprenyl-diphosphate synthase"/>
    <property type="match status" value="1"/>
</dbReference>
<dbReference type="CDD" id="cd00475">
    <property type="entry name" value="Cis_IPPS"/>
    <property type="match status" value="1"/>
</dbReference>